<dbReference type="PANTHER" id="PTHR33885">
    <property type="entry name" value="PHAGE SHOCK PROTEIN C"/>
    <property type="match status" value="1"/>
</dbReference>
<dbReference type="InterPro" id="IPR007168">
    <property type="entry name" value="Phageshock_PspC_N"/>
</dbReference>
<dbReference type="AlphaFoldDB" id="A0A369WLY0"/>
<evidence type="ECO:0000313" key="8">
    <source>
        <dbReference type="EMBL" id="RDE22722.1"/>
    </source>
</evidence>
<feature type="transmembrane region" description="Helical" evidence="6">
    <location>
        <begin position="45"/>
        <end position="69"/>
    </location>
</feature>
<accession>A0A369WLY0</accession>
<dbReference type="RefSeq" id="WP_114695355.1">
    <property type="nucleotide sequence ID" value="NZ_QQOH01000002.1"/>
</dbReference>
<organism evidence="8 9">
    <name type="scientific">Motiliproteus coralliicola</name>
    <dbReference type="NCBI Taxonomy" id="2283196"/>
    <lineage>
        <taxon>Bacteria</taxon>
        <taxon>Pseudomonadati</taxon>
        <taxon>Pseudomonadota</taxon>
        <taxon>Gammaproteobacteria</taxon>
        <taxon>Oceanospirillales</taxon>
        <taxon>Oceanospirillaceae</taxon>
        <taxon>Motiliproteus</taxon>
    </lineage>
</organism>
<dbReference type="PANTHER" id="PTHR33885:SF3">
    <property type="entry name" value="PHAGE SHOCK PROTEIN C"/>
    <property type="match status" value="1"/>
</dbReference>
<evidence type="ECO:0000256" key="2">
    <source>
        <dbReference type="ARBA" id="ARBA00022475"/>
    </source>
</evidence>
<keyword evidence="9" id="KW-1185">Reference proteome</keyword>
<evidence type="ECO:0000256" key="6">
    <source>
        <dbReference type="SAM" id="Phobius"/>
    </source>
</evidence>
<evidence type="ECO:0000256" key="5">
    <source>
        <dbReference type="ARBA" id="ARBA00023136"/>
    </source>
</evidence>
<evidence type="ECO:0000313" key="9">
    <source>
        <dbReference type="Proteomes" id="UP000253769"/>
    </source>
</evidence>
<comment type="caution">
    <text evidence="8">The sequence shown here is derived from an EMBL/GenBank/DDBJ whole genome shotgun (WGS) entry which is preliminary data.</text>
</comment>
<keyword evidence="3 6" id="KW-0812">Transmembrane</keyword>
<gene>
    <name evidence="8" type="primary">pspC</name>
    <name evidence="8" type="ORF">DV711_09085</name>
</gene>
<dbReference type="OrthoDB" id="7359894at2"/>
<keyword evidence="2" id="KW-1003">Cell membrane</keyword>
<evidence type="ECO:0000256" key="1">
    <source>
        <dbReference type="ARBA" id="ARBA00004162"/>
    </source>
</evidence>
<feature type="domain" description="Phage shock protein PspC N-terminal" evidence="7">
    <location>
        <begin position="14"/>
        <end position="70"/>
    </location>
</feature>
<dbReference type="GO" id="GO:0005886">
    <property type="term" value="C:plasma membrane"/>
    <property type="evidence" value="ECO:0007669"/>
    <property type="project" value="UniProtKB-SubCell"/>
</dbReference>
<evidence type="ECO:0000256" key="3">
    <source>
        <dbReference type="ARBA" id="ARBA00022692"/>
    </source>
</evidence>
<dbReference type="InterPro" id="IPR014320">
    <property type="entry name" value="Phageshock_PspC"/>
</dbReference>
<evidence type="ECO:0000259" key="7">
    <source>
        <dbReference type="Pfam" id="PF04024"/>
    </source>
</evidence>
<protein>
    <submittedName>
        <fullName evidence="8">Envelope stress response membrane protein PspC</fullName>
    </submittedName>
</protein>
<dbReference type="InterPro" id="IPR052027">
    <property type="entry name" value="PspC"/>
</dbReference>
<dbReference type="Proteomes" id="UP000253769">
    <property type="component" value="Unassembled WGS sequence"/>
</dbReference>
<dbReference type="NCBIfam" id="TIGR02978">
    <property type="entry name" value="phageshock_pspC"/>
    <property type="match status" value="1"/>
</dbReference>
<sequence>MYDQTPNKANGYNRNLYRNPERGMLAGICAGLADYFDIPLWAARLIAISLFIFVTQLFVIAYIAGYFLLAKRPRRTEQSEGAYGQKEEHHLFQYQKPAAQRLKDIHQRMQEIDRKLRRMEGYVTSKRYQFQREINDL</sequence>
<keyword evidence="5 6" id="KW-0472">Membrane</keyword>
<evidence type="ECO:0000256" key="4">
    <source>
        <dbReference type="ARBA" id="ARBA00022989"/>
    </source>
</evidence>
<proteinExistence type="predicted"/>
<dbReference type="EMBL" id="QQOH01000002">
    <property type="protein sequence ID" value="RDE22722.1"/>
    <property type="molecule type" value="Genomic_DNA"/>
</dbReference>
<comment type="subcellular location">
    <subcellularLocation>
        <location evidence="1">Cell membrane</location>
        <topology evidence="1">Single-pass membrane protein</topology>
    </subcellularLocation>
</comment>
<name>A0A369WLY0_9GAMM</name>
<keyword evidence="4 6" id="KW-1133">Transmembrane helix</keyword>
<dbReference type="Pfam" id="PF04024">
    <property type="entry name" value="PspC"/>
    <property type="match status" value="1"/>
</dbReference>
<reference evidence="8 9" key="1">
    <citation type="submission" date="2018-07" db="EMBL/GenBank/DDBJ databases">
        <title>Motiliproteus coralliicola sp. nov., a bacterium isolated from Coral.</title>
        <authorList>
            <person name="Wang G."/>
        </authorList>
    </citation>
    <scope>NUCLEOTIDE SEQUENCE [LARGE SCALE GENOMIC DNA]</scope>
    <source>
        <strain evidence="8 9">C34</strain>
    </source>
</reference>